<evidence type="ECO:0000259" key="9">
    <source>
        <dbReference type="PROSITE" id="PS51186"/>
    </source>
</evidence>
<comment type="similarity">
    <text evidence="2 8">Belongs to the acetyltransferase family. ArgA subfamily.</text>
</comment>
<comment type="caution">
    <text evidence="10">The sequence shown here is derived from an EMBL/GenBank/DDBJ whole genome shotgun (WGS) entry which is preliminary data.</text>
</comment>
<dbReference type="NCBIfam" id="TIGR01890">
    <property type="entry name" value="N-Ac-Glu-synth"/>
    <property type="match status" value="1"/>
</dbReference>
<dbReference type="Pfam" id="PF13508">
    <property type="entry name" value="Acetyltransf_7"/>
    <property type="match status" value="1"/>
</dbReference>
<comment type="subcellular location">
    <subcellularLocation>
        <location evidence="8">Cytoplasm</location>
    </subcellularLocation>
</comment>
<keyword evidence="4 8" id="KW-0028">Amino-acid biosynthesis</keyword>
<dbReference type="EC" id="2.3.1.1" evidence="8"/>
<dbReference type="InterPro" id="IPR036393">
    <property type="entry name" value="AceGlu_kinase-like_sf"/>
</dbReference>
<evidence type="ECO:0000256" key="5">
    <source>
        <dbReference type="ARBA" id="ARBA00022679"/>
    </source>
</evidence>
<keyword evidence="6 8" id="KW-0012">Acyltransferase</keyword>
<dbReference type="SUPFAM" id="SSF55729">
    <property type="entry name" value="Acyl-CoA N-acyltransferases (Nat)"/>
    <property type="match status" value="1"/>
</dbReference>
<dbReference type="NCBIfam" id="NF003641">
    <property type="entry name" value="PRK05279.1"/>
    <property type="match status" value="1"/>
</dbReference>
<dbReference type="CDD" id="cd04237">
    <property type="entry name" value="AAK_NAGS-ABP"/>
    <property type="match status" value="1"/>
</dbReference>
<dbReference type="RefSeq" id="WP_149332493.1">
    <property type="nucleotide sequence ID" value="NZ_JBHOFR010000001.1"/>
</dbReference>
<accession>A0A7V7GUD6</accession>
<dbReference type="InterPro" id="IPR000182">
    <property type="entry name" value="GNAT_dom"/>
</dbReference>
<dbReference type="Pfam" id="PF00696">
    <property type="entry name" value="AA_kinase"/>
    <property type="match status" value="1"/>
</dbReference>
<keyword evidence="8" id="KW-0963">Cytoplasm</keyword>
<dbReference type="PANTHER" id="PTHR30602">
    <property type="entry name" value="AMINO-ACID ACETYLTRANSFERASE"/>
    <property type="match status" value="1"/>
</dbReference>
<dbReference type="CDD" id="cd04301">
    <property type="entry name" value="NAT_SF"/>
    <property type="match status" value="1"/>
</dbReference>
<evidence type="ECO:0000256" key="2">
    <source>
        <dbReference type="ARBA" id="ARBA00009145"/>
    </source>
</evidence>
<keyword evidence="11" id="KW-1185">Reference proteome</keyword>
<dbReference type="Proteomes" id="UP000463138">
    <property type="component" value="Unassembled WGS sequence"/>
</dbReference>
<dbReference type="PIRSF" id="PIRSF000423">
    <property type="entry name" value="ArgA"/>
    <property type="match status" value="1"/>
</dbReference>
<evidence type="ECO:0000256" key="3">
    <source>
        <dbReference type="ARBA" id="ARBA00022571"/>
    </source>
</evidence>
<feature type="domain" description="N-acetyltransferase" evidence="9">
    <location>
        <begin position="285"/>
        <end position="431"/>
    </location>
</feature>
<name>A0A7V7GUD6_9GAMM</name>
<evidence type="ECO:0000313" key="11">
    <source>
        <dbReference type="Proteomes" id="UP000463138"/>
    </source>
</evidence>
<dbReference type="AlphaFoldDB" id="A0A7V7GUD6"/>
<dbReference type="PANTHER" id="PTHR30602:SF12">
    <property type="entry name" value="AMINO-ACID ACETYLTRANSFERASE NAGS1, CHLOROPLASTIC-RELATED"/>
    <property type="match status" value="1"/>
</dbReference>
<dbReference type="GO" id="GO:0004042">
    <property type="term" value="F:L-glutamate N-acetyltransferase activity"/>
    <property type="evidence" value="ECO:0007669"/>
    <property type="project" value="UniProtKB-UniRule"/>
</dbReference>
<dbReference type="Gene3D" id="3.40.630.30">
    <property type="match status" value="1"/>
</dbReference>
<dbReference type="InterPro" id="IPR010167">
    <property type="entry name" value="NH2A_AcTrfase"/>
</dbReference>
<evidence type="ECO:0000256" key="6">
    <source>
        <dbReference type="ARBA" id="ARBA00023315"/>
    </source>
</evidence>
<sequence>MTDYVNWFRHSTPYINTHRDCTFVVLLPGEALAHPNFSNIVHDIMLLNSLGVRLVLVHGSRPQIEERQSARGISSHYHNDLRITDSDTLACVMDAVGSLRIAIEAQLCTAPTASGQGSRLRVVSGNFVTAKPIGVVDGVDFHHTGEVRRIDRKAISQHLDEQSIVLLSSMGYSPTGEVFNLACEDVATSTAAALEADKLILFGPDAGIFNAEGQLLRELKPTRAQPLLNALGNSLPGSLLSAACKACDKGVRRSHIVSFCDDGALLTELFTRDGGGTLVTQEAFEQIRTATIEDVGGLIELLRPLEEAGILVRRSREVLETEIGQFTLIERDNMIIGCAALYPLDDSSSAELACVAIDPNYRHGGRGDQLLAHIESQARVMKIDTLFVLTTRTAHWFRERGFVPSSVERLPAKRASLYNYQRNSKVFEKTL</sequence>
<dbReference type="GO" id="GO:0006526">
    <property type="term" value="P:L-arginine biosynthetic process"/>
    <property type="evidence" value="ECO:0007669"/>
    <property type="project" value="UniProtKB-UniRule"/>
</dbReference>
<gene>
    <name evidence="8" type="primary">argA</name>
    <name evidence="10" type="ORF">DT594_09780</name>
</gene>
<dbReference type="EMBL" id="QOVF01000002">
    <property type="protein sequence ID" value="KAA0695125.1"/>
    <property type="molecule type" value="Genomic_DNA"/>
</dbReference>
<protein>
    <recommendedName>
        <fullName evidence="8">Amino-acid acetyltransferase</fullName>
        <ecNumber evidence="8">2.3.1.1</ecNumber>
    </recommendedName>
    <alternativeName>
        <fullName evidence="8">N-acetylglutamate synthase</fullName>
        <shortName evidence="8">AGS</shortName>
        <shortName evidence="8">NAGS</shortName>
    </alternativeName>
</protein>
<keyword evidence="5 8" id="KW-0808">Transferase</keyword>
<evidence type="ECO:0000313" key="10">
    <source>
        <dbReference type="EMBL" id="KAA0695125.1"/>
    </source>
</evidence>
<proteinExistence type="inferred from homology"/>
<reference evidence="10 11" key="1">
    <citation type="submission" date="2018-07" db="EMBL/GenBank/DDBJ databases">
        <title>Pseudomonas laoshanensis sp. nov., isolated from soil.</title>
        <authorList>
            <person name="Sun J."/>
            <person name="Yu L."/>
            <person name="Wang M."/>
            <person name="Zhang C."/>
        </authorList>
    </citation>
    <scope>NUCLEOTIDE SEQUENCE [LARGE SCALE GENOMIC DNA]</scope>
    <source>
        <strain evidence="10 11">Y22</strain>
    </source>
</reference>
<dbReference type="HAMAP" id="MF_01105">
    <property type="entry name" value="N_acetyl_glu_synth"/>
    <property type="match status" value="1"/>
</dbReference>
<evidence type="ECO:0000256" key="4">
    <source>
        <dbReference type="ARBA" id="ARBA00022605"/>
    </source>
</evidence>
<dbReference type="Gene3D" id="3.40.1160.10">
    <property type="entry name" value="Acetylglutamate kinase-like"/>
    <property type="match status" value="1"/>
</dbReference>
<keyword evidence="3 8" id="KW-0055">Arginine biosynthesis</keyword>
<dbReference type="GO" id="GO:0005737">
    <property type="term" value="C:cytoplasm"/>
    <property type="evidence" value="ECO:0007669"/>
    <property type="project" value="UniProtKB-SubCell"/>
</dbReference>
<organism evidence="10 11">
    <name type="scientific">Halopseudomonas laoshanensis</name>
    <dbReference type="NCBI Taxonomy" id="2268758"/>
    <lineage>
        <taxon>Bacteria</taxon>
        <taxon>Pseudomonadati</taxon>
        <taxon>Pseudomonadota</taxon>
        <taxon>Gammaproteobacteria</taxon>
        <taxon>Pseudomonadales</taxon>
        <taxon>Pseudomonadaceae</taxon>
        <taxon>Halopseudomonas</taxon>
    </lineage>
</organism>
<dbReference type="InterPro" id="IPR033719">
    <property type="entry name" value="NAGS_kin"/>
</dbReference>
<evidence type="ECO:0000256" key="1">
    <source>
        <dbReference type="ARBA" id="ARBA00004925"/>
    </source>
</evidence>
<comment type="catalytic activity">
    <reaction evidence="7 8">
        <text>L-glutamate + acetyl-CoA = N-acetyl-L-glutamate + CoA + H(+)</text>
        <dbReference type="Rhea" id="RHEA:24292"/>
        <dbReference type="ChEBI" id="CHEBI:15378"/>
        <dbReference type="ChEBI" id="CHEBI:29985"/>
        <dbReference type="ChEBI" id="CHEBI:44337"/>
        <dbReference type="ChEBI" id="CHEBI:57287"/>
        <dbReference type="ChEBI" id="CHEBI:57288"/>
        <dbReference type="EC" id="2.3.1.1"/>
    </reaction>
</comment>
<dbReference type="UniPathway" id="UPA00068">
    <property type="reaction ID" value="UER00106"/>
</dbReference>
<dbReference type="InterPro" id="IPR001048">
    <property type="entry name" value="Asp/Glu/Uridylate_kinase"/>
</dbReference>
<evidence type="ECO:0000256" key="8">
    <source>
        <dbReference type="HAMAP-Rule" id="MF_01105"/>
    </source>
</evidence>
<dbReference type="SUPFAM" id="SSF53633">
    <property type="entry name" value="Carbamate kinase-like"/>
    <property type="match status" value="1"/>
</dbReference>
<dbReference type="InterPro" id="IPR016181">
    <property type="entry name" value="Acyl_CoA_acyltransferase"/>
</dbReference>
<evidence type="ECO:0000256" key="7">
    <source>
        <dbReference type="ARBA" id="ARBA00048372"/>
    </source>
</evidence>
<comment type="pathway">
    <text evidence="1 8">Amino-acid biosynthesis; L-arginine biosynthesis; N(2)-acetyl-L-ornithine from L-glutamate: step 1/4.</text>
</comment>
<dbReference type="OrthoDB" id="9802238at2"/>
<dbReference type="PROSITE" id="PS51186">
    <property type="entry name" value="GNAT"/>
    <property type="match status" value="1"/>
</dbReference>